<protein>
    <recommendedName>
        <fullName evidence="2">Retrovirus-related Pol polyprotein from transposon TNT 1-94-like beta-barrel domain-containing protein</fullName>
    </recommendedName>
</protein>
<feature type="region of interest" description="Disordered" evidence="1">
    <location>
        <begin position="137"/>
        <end position="158"/>
    </location>
</feature>
<name>A0AAV3QPS1_LITER</name>
<keyword evidence="4" id="KW-1185">Reference proteome</keyword>
<feature type="compositionally biased region" description="Polar residues" evidence="1">
    <location>
        <begin position="146"/>
        <end position="158"/>
    </location>
</feature>
<dbReference type="PANTHER" id="PTHR47592:SF27">
    <property type="entry name" value="OS08G0421700 PROTEIN"/>
    <property type="match status" value="1"/>
</dbReference>
<dbReference type="EMBL" id="BAABME010005301">
    <property type="protein sequence ID" value="GAA0165226.1"/>
    <property type="molecule type" value="Genomic_DNA"/>
</dbReference>
<dbReference type="AlphaFoldDB" id="A0AAV3QPS1"/>
<accession>A0AAV3QPS1</accession>
<dbReference type="PANTHER" id="PTHR47592">
    <property type="entry name" value="PBF68 PROTEIN"/>
    <property type="match status" value="1"/>
</dbReference>
<dbReference type="SUPFAM" id="SSF57756">
    <property type="entry name" value="Retrovirus zinc finger-like domains"/>
    <property type="match status" value="1"/>
</dbReference>
<reference evidence="3 4" key="1">
    <citation type="submission" date="2024-01" db="EMBL/GenBank/DDBJ databases">
        <title>The complete chloroplast genome sequence of Lithospermum erythrorhizon: insights into the phylogenetic relationship among Boraginaceae species and the maternal lineages of purple gromwells.</title>
        <authorList>
            <person name="Okada T."/>
            <person name="Watanabe K."/>
        </authorList>
    </citation>
    <scope>NUCLEOTIDE SEQUENCE [LARGE SCALE GENOMIC DNA]</scope>
</reference>
<proteinExistence type="predicted"/>
<dbReference type="Proteomes" id="UP001454036">
    <property type="component" value="Unassembled WGS sequence"/>
</dbReference>
<comment type="caution">
    <text evidence="3">The sequence shown here is derived from an EMBL/GenBank/DDBJ whole genome shotgun (WGS) entry which is preliminary data.</text>
</comment>
<evidence type="ECO:0000259" key="2">
    <source>
        <dbReference type="Pfam" id="PF22936"/>
    </source>
</evidence>
<dbReference type="GO" id="GO:0008270">
    <property type="term" value="F:zinc ion binding"/>
    <property type="evidence" value="ECO:0007669"/>
    <property type="project" value="InterPro"/>
</dbReference>
<dbReference type="GO" id="GO:0003676">
    <property type="term" value="F:nucleic acid binding"/>
    <property type="evidence" value="ECO:0007669"/>
    <property type="project" value="InterPro"/>
</dbReference>
<dbReference type="InterPro" id="IPR054722">
    <property type="entry name" value="PolX-like_BBD"/>
</dbReference>
<sequence length="327" mass="36808">MMFYLTTSNLQWLLVEEPPIVQDDVIWSVAAIVDGKLVEDQVRELEIIFHKIHVKGMVLSEMFKVATIIEKSPPSLKDFKNYLNHKQKDMNMEQLSIRLEIEEGNRKARIVSIYPNSSVGESKANVVEVVASSKSFKGNKKRDFSPSRNTFKKSGSTSHGNVVKAFDGLCCNCNKIGHKSFQCRQPKRSNNGKVVANVVSKKSDEINIQGSLCYLQATMYMANNTTSNIEREGTVVLKMTSGKEVTLKNVLYVPELRKNLVSGSLNRKHGFKFIIESDKIVLTKSGMFVGKCYVLDGLFKMNVMVMNTMNKTNVAYVCEYSNFGIVD</sequence>
<organism evidence="3 4">
    <name type="scientific">Lithospermum erythrorhizon</name>
    <name type="common">Purple gromwell</name>
    <name type="synonym">Lithospermum officinale var. erythrorhizon</name>
    <dbReference type="NCBI Taxonomy" id="34254"/>
    <lineage>
        <taxon>Eukaryota</taxon>
        <taxon>Viridiplantae</taxon>
        <taxon>Streptophyta</taxon>
        <taxon>Embryophyta</taxon>
        <taxon>Tracheophyta</taxon>
        <taxon>Spermatophyta</taxon>
        <taxon>Magnoliopsida</taxon>
        <taxon>eudicotyledons</taxon>
        <taxon>Gunneridae</taxon>
        <taxon>Pentapetalae</taxon>
        <taxon>asterids</taxon>
        <taxon>lamiids</taxon>
        <taxon>Boraginales</taxon>
        <taxon>Boraginaceae</taxon>
        <taxon>Boraginoideae</taxon>
        <taxon>Lithospermeae</taxon>
        <taxon>Lithospermum</taxon>
    </lineage>
</organism>
<feature type="domain" description="Retrovirus-related Pol polyprotein from transposon TNT 1-94-like beta-barrel" evidence="2">
    <location>
        <begin position="217"/>
        <end position="270"/>
    </location>
</feature>
<evidence type="ECO:0000313" key="3">
    <source>
        <dbReference type="EMBL" id="GAA0165226.1"/>
    </source>
</evidence>
<evidence type="ECO:0000256" key="1">
    <source>
        <dbReference type="SAM" id="MobiDB-lite"/>
    </source>
</evidence>
<evidence type="ECO:0000313" key="4">
    <source>
        <dbReference type="Proteomes" id="UP001454036"/>
    </source>
</evidence>
<gene>
    <name evidence="3" type="ORF">LIER_20684</name>
</gene>
<dbReference type="Pfam" id="PF22936">
    <property type="entry name" value="Pol_BBD"/>
    <property type="match status" value="1"/>
</dbReference>
<dbReference type="InterPro" id="IPR036875">
    <property type="entry name" value="Znf_CCHC_sf"/>
</dbReference>